<sequence>MRKIKYSLQIILFLLIVCCEHNEAHNICAANVQIGLVSITENSAVLKWVETQGYSSIVEYGPEGFRLGDGTQIETQEEMILLEGLIPSTQYDFYLKSICPDEVEGEFITNPYNFSTNDCNGFDEQDVVLLGWKFEGFEIAVYPEERTSNEWEYAIIPMGTELKPTDINQVKGKYQFNVESNELEQDGTYDFYARRICENAETNWVIKSFSTDAFNCDIAYNVTNNDGYNFSVDFIDLPVDVEIVKQGNGVGSGMLVAKSVGNFSFNKTNLHNEYPEYFEPDTLYDVLVRSQCGSSYSEPLVIYEHKTPKANTAYLVDVSVTEDSIMLRWPIDFGFNQLYCNPYDVVVYQIEYGPVGFENNIGVLLETEGVPDEYPYYKHILDKSNFDQGETYEFSIRSVVNNGYPGEWNASACHIQDGSRLQVVVE</sequence>
<reference evidence="1 2" key="1">
    <citation type="submission" date="2020-02" db="EMBL/GenBank/DDBJ databases">
        <title>Complete genome of Muricauda sp. 501str8.</title>
        <authorList>
            <person name="Dong B."/>
            <person name="Zhu S."/>
            <person name="Yang J."/>
            <person name="Chen J."/>
        </authorList>
    </citation>
    <scope>NUCLEOTIDE SEQUENCE [LARGE SCALE GENOMIC DNA]</scope>
    <source>
        <strain evidence="1 2">501str8</strain>
    </source>
</reference>
<dbReference type="EMBL" id="CP049616">
    <property type="protein sequence ID" value="QII46396.1"/>
    <property type="molecule type" value="Genomic_DNA"/>
</dbReference>
<gene>
    <name evidence="1" type="ORF">GVT53_17475</name>
</gene>
<organism evidence="1 2">
    <name type="scientific">Flagellimonas oceani</name>
    <dbReference type="NCBI Taxonomy" id="2698672"/>
    <lineage>
        <taxon>Bacteria</taxon>
        <taxon>Pseudomonadati</taxon>
        <taxon>Bacteroidota</taxon>
        <taxon>Flavobacteriia</taxon>
        <taxon>Flavobacteriales</taxon>
        <taxon>Flavobacteriaceae</taxon>
        <taxon>Flagellimonas</taxon>
    </lineage>
</organism>
<dbReference type="InterPro" id="IPR036116">
    <property type="entry name" value="FN3_sf"/>
</dbReference>
<name>A0A6G7J6G2_9FLAO</name>
<dbReference type="Proteomes" id="UP000502928">
    <property type="component" value="Chromosome"/>
</dbReference>
<dbReference type="SUPFAM" id="SSF49265">
    <property type="entry name" value="Fibronectin type III"/>
    <property type="match status" value="1"/>
</dbReference>
<dbReference type="AlphaFoldDB" id="A0A6G7J6G2"/>
<dbReference type="KEGG" id="mut:GVT53_17475"/>
<proteinExistence type="predicted"/>
<accession>A0A6G7J6G2</accession>
<protein>
    <recommendedName>
        <fullName evidence="3">Fibronectin type III domain-containing protein</fullName>
    </recommendedName>
</protein>
<keyword evidence="2" id="KW-1185">Reference proteome</keyword>
<dbReference type="Gene3D" id="2.60.40.10">
    <property type="entry name" value="Immunoglobulins"/>
    <property type="match status" value="1"/>
</dbReference>
<evidence type="ECO:0000313" key="2">
    <source>
        <dbReference type="Proteomes" id="UP000502928"/>
    </source>
</evidence>
<evidence type="ECO:0008006" key="3">
    <source>
        <dbReference type="Google" id="ProtNLM"/>
    </source>
</evidence>
<evidence type="ECO:0000313" key="1">
    <source>
        <dbReference type="EMBL" id="QII46396.1"/>
    </source>
</evidence>
<dbReference type="RefSeq" id="WP_166249771.1">
    <property type="nucleotide sequence ID" value="NZ_CP049616.1"/>
</dbReference>
<dbReference type="InterPro" id="IPR013783">
    <property type="entry name" value="Ig-like_fold"/>
</dbReference>